<gene>
    <name evidence="1" type="ORF">K0M31_003707</name>
</gene>
<dbReference type="Proteomes" id="UP001177670">
    <property type="component" value="Unassembled WGS sequence"/>
</dbReference>
<dbReference type="EMBL" id="JAHYIQ010000012">
    <property type="protein sequence ID" value="KAK1127159.1"/>
    <property type="molecule type" value="Genomic_DNA"/>
</dbReference>
<accession>A0AA40FXR7</accession>
<sequence>MERKRNEHAVHLGVAQSLGLVGQRHHKSGVVWGRLGGGWGGEGLWRQQAKYIHPRQPSRENVKTTWPTPVIPLATPCVH</sequence>
<reference evidence="1" key="1">
    <citation type="submission" date="2021-10" db="EMBL/GenBank/DDBJ databases">
        <title>Melipona bicolor Genome sequencing and assembly.</title>
        <authorList>
            <person name="Araujo N.S."/>
            <person name="Arias M.C."/>
        </authorList>
    </citation>
    <scope>NUCLEOTIDE SEQUENCE</scope>
    <source>
        <strain evidence="1">USP_2M_L1-L4_2017</strain>
        <tissue evidence="1">Whole body</tissue>
    </source>
</reference>
<organism evidence="1 2">
    <name type="scientific">Melipona bicolor</name>
    <dbReference type="NCBI Taxonomy" id="60889"/>
    <lineage>
        <taxon>Eukaryota</taxon>
        <taxon>Metazoa</taxon>
        <taxon>Ecdysozoa</taxon>
        <taxon>Arthropoda</taxon>
        <taxon>Hexapoda</taxon>
        <taxon>Insecta</taxon>
        <taxon>Pterygota</taxon>
        <taxon>Neoptera</taxon>
        <taxon>Endopterygota</taxon>
        <taxon>Hymenoptera</taxon>
        <taxon>Apocrita</taxon>
        <taxon>Aculeata</taxon>
        <taxon>Apoidea</taxon>
        <taxon>Anthophila</taxon>
        <taxon>Apidae</taxon>
        <taxon>Melipona</taxon>
    </lineage>
</organism>
<keyword evidence="2" id="KW-1185">Reference proteome</keyword>
<protein>
    <submittedName>
        <fullName evidence="1">Uncharacterized protein</fullName>
    </submittedName>
</protein>
<name>A0AA40FXR7_9HYME</name>
<evidence type="ECO:0000313" key="2">
    <source>
        <dbReference type="Proteomes" id="UP001177670"/>
    </source>
</evidence>
<comment type="caution">
    <text evidence="1">The sequence shown here is derived from an EMBL/GenBank/DDBJ whole genome shotgun (WGS) entry which is preliminary data.</text>
</comment>
<evidence type="ECO:0000313" key="1">
    <source>
        <dbReference type="EMBL" id="KAK1127159.1"/>
    </source>
</evidence>
<proteinExistence type="predicted"/>
<dbReference type="AlphaFoldDB" id="A0AA40FXR7"/>